<protein>
    <submittedName>
        <fullName evidence="2">Uncharacterized protein</fullName>
    </submittedName>
</protein>
<dbReference type="HOGENOM" id="CLU_3016326_0_0_1"/>
<dbReference type="KEGG" id="dpx:DAPPUDRAFT_307859"/>
<reference evidence="2 3" key="1">
    <citation type="journal article" date="2011" name="Science">
        <title>The ecoresponsive genome of Daphnia pulex.</title>
        <authorList>
            <person name="Colbourne J.K."/>
            <person name="Pfrender M.E."/>
            <person name="Gilbert D."/>
            <person name="Thomas W.K."/>
            <person name="Tucker A."/>
            <person name="Oakley T.H."/>
            <person name="Tokishita S."/>
            <person name="Aerts A."/>
            <person name="Arnold G.J."/>
            <person name="Basu M.K."/>
            <person name="Bauer D.J."/>
            <person name="Caceres C.E."/>
            <person name="Carmel L."/>
            <person name="Casola C."/>
            <person name="Choi J.H."/>
            <person name="Detter J.C."/>
            <person name="Dong Q."/>
            <person name="Dusheyko S."/>
            <person name="Eads B.D."/>
            <person name="Frohlich T."/>
            <person name="Geiler-Samerotte K.A."/>
            <person name="Gerlach D."/>
            <person name="Hatcher P."/>
            <person name="Jogdeo S."/>
            <person name="Krijgsveld J."/>
            <person name="Kriventseva E.V."/>
            <person name="Kultz D."/>
            <person name="Laforsch C."/>
            <person name="Lindquist E."/>
            <person name="Lopez J."/>
            <person name="Manak J.R."/>
            <person name="Muller J."/>
            <person name="Pangilinan J."/>
            <person name="Patwardhan R.P."/>
            <person name="Pitluck S."/>
            <person name="Pritham E.J."/>
            <person name="Rechtsteiner A."/>
            <person name="Rho M."/>
            <person name="Rogozin I.B."/>
            <person name="Sakarya O."/>
            <person name="Salamov A."/>
            <person name="Schaack S."/>
            <person name="Shapiro H."/>
            <person name="Shiga Y."/>
            <person name="Skalitzky C."/>
            <person name="Smith Z."/>
            <person name="Souvorov A."/>
            <person name="Sung W."/>
            <person name="Tang Z."/>
            <person name="Tsuchiya D."/>
            <person name="Tu H."/>
            <person name="Vos H."/>
            <person name="Wang M."/>
            <person name="Wolf Y.I."/>
            <person name="Yamagata H."/>
            <person name="Yamada T."/>
            <person name="Ye Y."/>
            <person name="Shaw J.R."/>
            <person name="Andrews J."/>
            <person name="Crease T.J."/>
            <person name="Tang H."/>
            <person name="Lucas S.M."/>
            <person name="Robertson H.M."/>
            <person name="Bork P."/>
            <person name="Koonin E.V."/>
            <person name="Zdobnov E.M."/>
            <person name="Grigoriev I.V."/>
            <person name="Lynch M."/>
            <person name="Boore J.L."/>
        </authorList>
    </citation>
    <scope>NUCLEOTIDE SEQUENCE [LARGE SCALE GENOMIC DNA]</scope>
</reference>
<dbReference type="AlphaFoldDB" id="E9G1W1"/>
<proteinExistence type="predicted"/>
<dbReference type="EMBL" id="GL732529">
    <property type="protein sequence ID" value="EFX86562.1"/>
    <property type="molecule type" value="Genomic_DNA"/>
</dbReference>
<feature type="region of interest" description="Disordered" evidence="1">
    <location>
        <begin position="1"/>
        <end position="29"/>
    </location>
</feature>
<accession>E9G1W1</accession>
<dbReference type="Proteomes" id="UP000000305">
    <property type="component" value="Unassembled WGS sequence"/>
</dbReference>
<feature type="compositionally biased region" description="Basic and acidic residues" evidence="1">
    <location>
        <begin position="10"/>
        <end position="25"/>
    </location>
</feature>
<evidence type="ECO:0000313" key="3">
    <source>
        <dbReference type="Proteomes" id="UP000000305"/>
    </source>
</evidence>
<organism evidence="2 3">
    <name type="scientific">Daphnia pulex</name>
    <name type="common">Water flea</name>
    <dbReference type="NCBI Taxonomy" id="6669"/>
    <lineage>
        <taxon>Eukaryota</taxon>
        <taxon>Metazoa</taxon>
        <taxon>Ecdysozoa</taxon>
        <taxon>Arthropoda</taxon>
        <taxon>Crustacea</taxon>
        <taxon>Branchiopoda</taxon>
        <taxon>Diplostraca</taxon>
        <taxon>Cladocera</taxon>
        <taxon>Anomopoda</taxon>
        <taxon>Daphniidae</taxon>
        <taxon>Daphnia</taxon>
    </lineage>
</organism>
<gene>
    <name evidence="2" type="ORF">DAPPUDRAFT_307859</name>
</gene>
<evidence type="ECO:0000313" key="2">
    <source>
        <dbReference type="EMBL" id="EFX86562.1"/>
    </source>
</evidence>
<evidence type="ECO:0000256" key="1">
    <source>
        <dbReference type="SAM" id="MobiDB-lite"/>
    </source>
</evidence>
<sequence>MRTSSTTRPIKYEKKKEKEEADGQKNKRSQRVYVFFLHTVEGREPVMEPVNAQNPV</sequence>
<dbReference type="InParanoid" id="E9G1W1"/>
<name>E9G1W1_DAPPU</name>
<keyword evidence="3" id="KW-1185">Reference proteome</keyword>